<accession>A0ABQ2QG86</accession>
<dbReference type="CDD" id="cd06170">
    <property type="entry name" value="LuxR_C_like"/>
    <property type="match status" value="1"/>
</dbReference>
<dbReference type="Gene3D" id="1.25.40.10">
    <property type="entry name" value="Tetratricopeptide repeat domain"/>
    <property type="match status" value="1"/>
</dbReference>
<sequence length="784" mass="83570">MGENVDGRSGAGEPPVEITGFVGRKKEVRQIKRLLQASRLVTVTGVAGVGKSRVAVEAASGVRRAFADGVHVVELAGVGDPGHLERAVARALDPTGTLAGPGDPGLAGHLGDRQALLVLDSCEHLVDACAALAQTLLENSPELRILATSRQPLGVPGEHIVALPPMALPGPRAGTSLAALARHDAVALFLQRVTAANPGYAPTDADAARIAEICVRLEGIPLAIELAAARAREIPLGLILRFLDDRLWLLAGRTAGGRHPTVGATVEWSHELCTADERLLWARLPVFVSAFDAAAAEAVCADGELPPERVLPALLGLVDKSIVVPVRQEEDTVYRLPGIIREYGVAAGGVDRERLRRRHLEYYAGLAQRGRRAGRYGDQLRMWIRVRRDWPNLRAALDLCAEDAALRETGLMTAAALWYLWVACGMLREGRHHLERLLALPGPWDDARAWGTLTLVYIAEARGDLESARSLLEECDRHSPPGDPLIPLVHLKMSGTVAFLEGDTRGAERMLGEAAERLVPDGEVPEVFLPALIELGTSLAWGGETARAGEVFLECRRICAELGEEWASAYADYGLGLVALADGDAGLAAAYARDSLRVKRRLADAVGIVFCLELLGCAAACDGDLPRAGRLLAAARAGRSDKGLPERGYPAMTADSARWAEVVDRGLPSREAERAAREGAGMGLTEAVAYALGEEPGGTAGDAGDTVGARGGAVRDAGDWAPLTRREREVAELVADGLTNRQIAHRLMVVQRTVDSHVGHILAKLGFSARAQIAAWATRRRRDA</sequence>
<dbReference type="PROSITE" id="PS00622">
    <property type="entry name" value="HTH_LUXR_1"/>
    <property type="match status" value="1"/>
</dbReference>
<name>A0ABQ2QG86_9ACTN</name>
<dbReference type="PRINTS" id="PR00038">
    <property type="entry name" value="HTHLUXR"/>
</dbReference>
<comment type="caution">
    <text evidence="2">The sequence shown here is derived from an EMBL/GenBank/DDBJ whole genome shotgun (WGS) entry which is preliminary data.</text>
</comment>
<dbReference type="Gene3D" id="3.40.50.300">
    <property type="entry name" value="P-loop containing nucleotide triphosphate hydrolases"/>
    <property type="match status" value="1"/>
</dbReference>
<protein>
    <recommendedName>
        <fullName evidence="1">HTH luxR-type domain-containing protein</fullName>
    </recommendedName>
</protein>
<organism evidence="2 3">
    <name type="scientific">Streptosporangium pseudovulgare</name>
    <dbReference type="NCBI Taxonomy" id="35765"/>
    <lineage>
        <taxon>Bacteria</taxon>
        <taxon>Bacillati</taxon>
        <taxon>Actinomycetota</taxon>
        <taxon>Actinomycetes</taxon>
        <taxon>Streptosporangiales</taxon>
        <taxon>Streptosporangiaceae</taxon>
        <taxon>Streptosporangium</taxon>
    </lineage>
</organism>
<dbReference type="SUPFAM" id="SSF52540">
    <property type="entry name" value="P-loop containing nucleoside triphosphate hydrolases"/>
    <property type="match status" value="1"/>
</dbReference>
<reference evidence="3" key="1">
    <citation type="journal article" date="2019" name="Int. J. Syst. Evol. Microbiol.">
        <title>The Global Catalogue of Microorganisms (GCM) 10K type strain sequencing project: providing services to taxonomists for standard genome sequencing and annotation.</title>
        <authorList>
            <consortium name="The Broad Institute Genomics Platform"/>
            <consortium name="The Broad Institute Genome Sequencing Center for Infectious Disease"/>
            <person name="Wu L."/>
            <person name="Ma J."/>
        </authorList>
    </citation>
    <scope>NUCLEOTIDE SEQUENCE [LARGE SCALE GENOMIC DNA]</scope>
    <source>
        <strain evidence="3">JCM 3115</strain>
    </source>
</reference>
<dbReference type="SMART" id="SM00421">
    <property type="entry name" value="HTH_LUXR"/>
    <property type="match status" value="1"/>
</dbReference>
<dbReference type="Gene3D" id="1.10.10.10">
    <property type="entry name" value="Winged helix-like DNA-binding domain superfamily/Winged helix DNA-binding domain"/>
    <property type="match status" value="1"/>
</dbReference>
<dbReference type="InterPro" id="IPR027417">
    <property type="entry name" value="P-loop_NTPase"/>
</dbReference>
<gene>
    <name evidence="2" type="ORF">GCM10010140_01700</name>
</gene>
<evidence type="ECO:0000313" key="2">
    <source>
        <dbReference type="EMBL" id="GGP77426.1"/>
    </source>
</evidence>
<dbReference type="PROSITE" id="PS50043">
    <property type="entry name" value="HTH_LUXR_2"/>
    <property type="match status" value="1"/>
</dbReference>
<evidence type="ECO:0000259" key="1">
    <source>
        <dbReference type="PROSITE" id="PS50043"/>
    </source>
</evidence>
<dbReference type="PANTHER" id="PTHR47691:SF3">
    <property type="entry name" value="HTH-TYPE TRANSCRIPTIONAL REGULATOR RV0890C-RELATED"/>
    <property type="match status" value="1"/>
</dbReference>
<keyword evidence="3" id="KW-1185">Reference proteome</keyword>
<dbReference type="PANTHER" id="PTHR47691">
    <property type="entry name" value="REGULATOR-RELATED"/>
    <property type="match status" value="1"/>
</dbReference>
<dbReference type="InterPro" id="IPR016032">
    <property type="entry name" value="Sig_transdc_resp-reg_C-effctor"/>
</dbReference>
<dbReference type="Pfam" id="PF00196">
    <property type="entry name" value="GerE"/>
    <property type="match status" value="1"/>
</dbReference>
<dbReference type="SUPFAM" id="SSF48452">
    <property type="entry name" value="TPR-like"/>
    <property type="match status" value="1"/>
</dbReference>
<evidence type="ECO:0000313" key="3">
    <source>
        <dbReference type="Proteomes" id="UP000611554"/>
    </source>
</evidence>
<dbReference type="EMBL" id="BMQJ01000001">
    <property type="protein sequence ID" value="GGP77426.1"/>
    <property type="molecule type" value="Genomic_DNA"/>
</dbReference>
<dbReference type="InterPro" id="IPR036388">
    <property type="entry name" value="WH-like_DNA-bd_sf"/>
</dbReference>
<proteinExistence type="predicted"/>
<dbReference type="Proteomes" id="UP000611554">
    <property type="component" value="Unassembled WGS sequence"/>
</dbReference>
<dbReference type="InterPro" id="IPR011990">
    <property type="entry name" value="TPR-like_helical_dom_sf"/>
</dbReference>
<dbReference type="InterPro" id="IPR000792">
    <property type="entry name" value="Tscrpt_reg_LuxR_C"/>
</dbReference>
<dbReference type="SUPFAM" id="SSF46894">
    <property type="entry name" value="C-terminal effector domain of the bipartite response regulators"/>
    <property type="match status" value="1"/>
</dbReference>
<feature type="domain" description="HTH luxR-type" evidence="1">
    <location>
        <begin position="716"/>
        <end position="781"/>
    </location>
</feature>